<dbReference type="InterPro" id="IPR006664">
    <property type="entry name" value="OMP_bac"/>
</dbReference>
<dbReference type="PANTHER" id="PTHR30329:SF21">
    <property type="entry name" value="LIPOPROTEIN YIAD-RELATED"/>
    <property type="match status" value="1"/>
</dbReference>
<evidence type="ECO:0000256" key="2">
    <source>
        <dbReference type="ARBA" id="ARBA00023136"/>
    </source>
</evidence>
<comment type="caution">
    <text evidence="6">The sequence shown here is derived from an EMBL/GenBank/DDBJ whole genome shotgun (WGS) entry which is preliminary data.</text>
</comment>
<dbReference type="CDD" id="cd07185">
    <property type="entry name" value="OmpA_C-like"/>
    <property type="match status" value="1"/>
</dbReference>
<dbReference type="PANTHER" id="PTHR30329">
    <property type="entry name" value="STATOR ELEMENT OF FLAGELLAR MOTOR COMPLEX"/>
    <property type="match status" value="1"/>
</dbReference>
<evidence type="ECO:0000256" key="4">
    <source>
        <dbReference type="PROSITE-ProRule" id="PRU00473"/>
    </source>
</evidence>
<sequence>MKNFLIAFIFFLMWSALGTWVYTCHVKNLCIDLPEKETVVTSPKDTLPSREKYGGIFAPEQFDDYSIISGTDSVIVAGKSASIEKLLFDYLNKNQDKEVLITGLYNNTEKKALGLARAETLKKRFTAYGINPDRIATEAVSKDFNFDPRNQYRGGIRLKARDLTEDRNALVEKGIANKILYSHFGSEKFQPDNTLQAYAEELKNYLDKYPEKEVVITGHTDNVGSDEANEWIGMQRARNVMEYLIKTGIPGEKLKIFSKGPHAPLESNNTLEGRRKNRRIEIKVN</sequence>
<evidence type="ECO:0000259" key="5">
    <source>
        <dbReference type="PROSITE" id="PS51123"/>
    </source>
</evidence>
<gene>
    <name evidence="6" type="ORF">ED312_04840</name>
</gene>
<keyword evidence="3" id="KW-0998">Cell outer membrane</keyword>
<dbReference type="Gene3D" id="3.30.1330.60">
    <property type="entry name" value="OmpA-like domain"/>
    <property type="match status" value="2"/>
</dbReference>
<accession>A0A3N0EU00</accession>
<dbReference type="Pfam" id="PF00691">
    <property type="entry name" value="OmpA"/>
    <property type="match status" value="1"/>
</dbReference>
<dbReference type="RefSeq" id="WP_123214885.1">
    <property type="nucleotide sequence ID" value="NZ_RJTM01000027.1"/>
</dbReference>
<name>A0A3N0EU00_SINP1</name>
<organism evidence="6 7">
    <name type="scientific">Sinomicrobium pectinilyticum</name>
    <dbReference type="NCBI Taxonomy" id="1084421"/>
    <lineage>
        <taxon>Bacteria</taxon>
        <taxon>Pseudomonadati</taxon>
        <taxon>Bacteroidota</taxon>
        <taxon>Flavobacteriia</taxon>
        <taxon>Flavobacteriales</taxon>
        <taxon>Flavobacteriaceae</taxon>
        <taxon>Sinomicrobium</taxon>
    </lineage>
</organism>
<evidence type="ECO:0000313" key="7">
    <source>
        <dbReference type="Proteomes" id="UP000267469"/>
    </source>
</evidence>
<dbReference type="EMBL" id="RJTM01000027">
    <property type="protein sequence ID" value="RNL91346.1"/>
    <property type="molecule type" value="Genomic_DNA"/>
</dbReference>
<dbReference type="OrthoDB" id="9763897at2"/>
<proteinExistence type="predicted"/>
<dbReference type="InterPro" id="IPR006665">
    <property type="entry name" value="OmpA-like"/>
</dbReference>
<reference evidence="6 7" key="1">
    <citation type="submission" date="2018-10" db="EMBL/GenBank/DDBJ databases">
        <title>Sinomicrobium pectinilyticum sp. nov., a pectinase-producing bacterium isolated from alkaline and saline soil, and emended description of the genus Sinomicrobium.</title>
        <authorList>
            <person name="Cheng B."/>
            <person name="Li C."/>
            <person name="Lai Q."/>
            <person name="Du M."/>
            <person name="Shao Z."/>
            <person name="Xu P."/>
            <person name="Yang C."/>
        </authorList>
    </citation>
    <scope>NUCLEOTIDE SEQUENCE [LARGE SCALE GENOMIC DNA]</scope>
    <source>
        <strain evidence="6 7">5DNS001</strain>
    </source>
</reference>
<comment type="subcellular location">
    <subcellularLocation>
        <location evidence="1">Cell outer membrane</location>
    </subcellularLocation>
</comment>
<dbReference type="Proteomes" id="UP000267469">
    <property type="component" value="Unassembled WGS sequence"/>
</dbReference>
<dbReference type="SUPFAM" id="SSF103088">
    <property type="entry name" value="OmpA-like"/>
    <property type="match status" value="2"/>
</dbReference>
<dbReference type="PROSITE" id="PS51123">
    <property type="entry name" value="OMPA_2"/>
    <property type="match status" value="1"/>
</dbReference>
<dbReference type="GO" id="GO:0009279">
    <property type="term" value="C:cell outer membrane"/>
    <property type="evidence" value="ECO:0007669"/>
    <property type="project" value="UniProtKB-SubCell"/>
</dbReference>
<evidence type="ECO:0000256" key="1">
    <source>
        <dbReference type="ARBA" id="ARBA00004442"/>
    </source>
</evidence>
<dbReference type="AlphaFoldDB" id="A0A3N0EU00"/>
<protein>
    <recommendedName>
        <fullName evidence="5">OmpA-like domain-containing protein</fullName>
    </recommendedName>
</protein>
<dbReference type="InterPro" id="IPR036737">
    <property type="entry name" value="OmpA-like_sf"/>
</dbReference>
<evidence type="ECO:0000256" key="3">
    <source>
        <dbReference type="ARBA" id="ARBA00023237"/>
    </source>
</evidence>
<evidence type="ECO:0000313" key="6">
    <source>
        <dbReference type="EMBL" id="RNL91346.1"/>
    </source>
</evidence>
<keyword evidence="7" id="KW-1185">Reference proteome</keyword>
<keyword evidence="2 4" id="KW-0472">Membrane</keyword>
<dbReference type="PRINTS" id="PR01021">
    <property type="entry name" value="OMPADOMAIN"/>
</dbReference>
<feature type="domain" description="OmpA-like" evidence="5">
    <location>
        <begin position="171"/>
        <end position="285"/>
    </location>
</feature>
<dbReference type="InterPro" id="IPR050330">
    <property type="entry name" value="Bact_OuterMem_StrucFunc"/>
</dbReference>